<keyword evidence="1" id="KW-1133">Transmembrane helix</keyword>
<comment type="caution">
    <text evidence="2">The sequence shown here is derived from an EMBL/GenBank/DDBJ whole genome shotgun (WGS) entry which is preliminary data.</text>
</comment>
<proteinExistence type="predicted"/>
<gene>
    <name evidence="2" type="ORF">S01H1_61883</name>
</gene>
<feature type="non-terminal residue" evidence="2">
    <location>
        <position position="1"/>
    </location>
</feature>
<accession>X0X3R1</accession>
<name>X0X3R1_9ZZZZ</name>
<keyword evidence="1" id="KW-0472">Membrane</keyword>
<dbReference type="AlphaFoldDB" id="X0X3R1"/>
<evidence type="ECO:0000256" key="1">
    <source>
        <dbReference type="SAM" id="Phobius"/>
    </source>
</evidence>
<feature type="transmembrane region" description="Helical" evidence="1">
    <location>
        <begin position="6"/>
        <end position="23"/>
    </location>
</feature>
<dbReference type="Pfam" id="PF19588">
    <property type="entry name" value="SxtJ"/>
    <property type="match status" value="1"/>
</dbReference>
<sequence>HLILAIVYYFVLTPIGLCMRLVGYDPMNRRFDRNTQTYWTPSETNNDIKAYFRQF</sequence>
<dbReference type="EMBL" id="BARS01040618">
    <property type="protein sequence ID" value="GAG37655.1"/>
    <property type="molecule type" value="Genomic_DNA"/>
</dbReference>
<reference evidence="2" key="1">
    <citation type="journal article" date="2014" name="Front. Microbiol.">
        <title>High frequency of phylogenetically diverse reductive dehalogenase-homologous genes in deep subseafloor sedimentary metagenomes.</title>
        <authorList>
            <person name="Kawai M."/>
            <person name="Futagami T."/>
            <person name="Toyoda A."/>
            <person name="Takaki Y."/>
            <person name="Nishi S."/>
            <person name="Hori S."/>
            <person name="Arai W."/>
            <person name="Tsubouchi T."/>
            <person name="Morono Y."/>
            <person name="Uchiyama I."/>
            <person name="Ito T."/>
            <person name="Fujiyama A."/>
            <person name="Inagaki F."/>
            <person name="Takami H."/>
        </authorList>
    </citation>
    <scope>NUCLEOTIDE SEQUENCE</scope>
    <source>
        <strain evidence="2">Expedition CK06-06</strain>
    </source>
</reference>
<keyword evidence="1" id="KW-0812">Transmembrane</keyword>
<dbReference type="InterPro" id="IPR045781">
    <property type="entry name" value="SxtJ"/>
</dbReference>
<organism evidence="2">
    <name type="scientific">marine sediment metagenome</name>
    <dbReference type="NCBI Taxonomy" id="412755"/>
    <lineage>
        <taxon>unclassified sequences</taxon>
        <taxon>metagenomes</taxon>
        <taxon>ecological metagenomes</taxon>
    </lineage>
</organism>
<evidence type="ECO:0000313" key="2">
    <source>
        <dbReference type="EMBL" id="GAG37655.1"/>
    </source>
</evidence>
<protein>
    <submittedName>
        <fullName evidence="2">Uncharacterized protein</fullName>
    </submittedName>
</protein>